<proteinExistence type="predicted"/>
<reference evidence="1" key="1">
    <citation type="submission" date="2021-06" db="EMBL/GenBank/DDBJ databases">
        <authorList>
            <person name="Kallberg Y."/>
            <person name="Tangrot J."/>
            <person name="Rosling A."/>
        </authorList>
    </citation>
    <scope>NUCLEOTIDE SEQUENCE</scope>
    <source>
        <strain evidence="1">CL356</strain>
    </source>
</reference>
<dbReference type="Proteomes" id="UP000789525">
    <property type="component" value="Unassembled WGS sequence"/>
</dbReference>
<name>A0ACA9L8Y0_9GLOM</name>
<organism evidence="1 2">
    <name type="scientific">Acaulospora colombiana</name>
    <dbReference type="NCBI Taxonomy" id="27376"/>
    <lineage>
        <taxon>Eukaryota</taxon>
        <taxon>Fungi</taxon>
        <taxon>Fungi incertae sedis</taxon>
        <taxon>Mucoromycota</taxon>
        <taxon>Glomeromycotina</taxon>
        <taxon>Glomeromycetes</taxon>
        <taxon>Diversisporales</taxon>
        <taxon>Acaulosporaceae</taxon>
        <taxon>Acaulospora</taxon>
    </lineage>
</organism>
<evidence type="ECO:0000313" key="2">
    <source>
        <dbReference type="Proteomes" id="UP000789525"/>
    </source>
</evidence>
<comment type="caution">
    <text evidence="1">The sequence shown here is derived from an EMBL/GenBank/DDBJ whole genome shotgun (WGS) entry which is preliminary data.</text>
</comment>
<evidence type="ECO:0000313" key="1">
    <source>
        <dbReference type="EMBL" id="CAG8517501.1"/>
    </source>
</evidence>
<protein>
    <submittedName>
        <fullName evidence="1">13624_t:CDS:1</fullName>
    </submittedName>
</protein>
<gene>
    <name evidence="1" type="ORF">ACOLOM_LOCUS3503</name>
</gene>
<accession>A0ACA9L8Y0</accession>
<sequence length="173" mass="19484">MTTTTTTTLAQEHIPELKSICLNSSPANSSTSNLLSMIREIPITYVLEKLHELGPQYLNDKSSAHAELHIDGCPKPYYVHKEYLVLQSNFFNVIFNSGDISNGDVITISLPACELFDPILEYFYDGDADKFYDSLNEGNCKRMWENVEYLGMGAEAKAVCLAYFQNEINGKHE</sequence>
<dbReference type="EMBL" id="CAJVPT010005203">
    <property type="protein sequence ID" value="CAG8517501.1"/>
    <property type="molecule type" value="Genomic_DNA"/>
</dbReference>
<keyword evidence="2" id="KW-1185">Reference proteome</keyword>